<evidence type="ECO:0000313" key="3">
    <source>
        <dbReference type="EMBL" id="KAF4468142.1"/>
    </source>
</evidence>
<sequence>MSDANGSTTSTREWPEEPSFDLYFQRMLNQQLEGVKREMNERISNLEQNLRVEHVEHLKGTEQRLQTVIRDSFSLRSPITPPVQQTPPPPPPPKSGPDEEDYKAQIKELQRQLEAKTFECDDLKAKSDKNLQMLQRELEQEQRKTLDAQATVAALRIMAPHGTPDVVLDSEICEKFRQVRWWTQRVVATLYTADKIGRIGVDESKKFFDELGKTKQKLWKHRIWAELYVQLQALFYTNWLQFGLGEKYQQLHLDLSTAEKGLYEALNKGYPGGFCRKEIVQWRHATLRCADLLSGTHDSPTRYYMTIRQYFEPVRTADKKDLEKGDARLKKLCDEWYALMMLMRRAHDSFNFFMPKTDMPVVGYEQSVEEIITEGSASEKGEKMIKGCLFGGLVKRSHDNPGERITLEKAHVVVATKAPKKDVKEKNGLHDSFCELEDTRR</sequence>
<dbReference type="AlphaFoldDB" id="A0A8H4LEV5"/>
<evidence type="ECO:0000313" key="4">
    <source>
        <dbReference type="Proteomes" id="UP000554235"/>
    </source>
</evidence>
<dbReference type="Proteomes" id="UP000554235">
    <property type="component" value="Unassembled WGS sequence"/>
</dbReference>
<organism evidence="3 4">
    <name type="scientific">Fusarium albosuccineum</name>
    <dbReference type="NCBI Taxonomy" id="1237068"/>
    <lineage>
        <taxon>Eukaryota</taxon>
        <taxon>Fungi</taxon>
        <taxon>Dikarya</taxon>
        <taxon>Ascomycota</taxon>
        <taxon>Pezizomycotina</taxon>
        <taxon>Sordariomycetes</taxon>
        <taxon>Hypocreomycetidae</taxon>
        <taxon>Hypocreales</taxon>
        <taxon>Nectriaceae</taxon>
        <taxon>Fusarium</taxon>
        <taxon>Fusarium decemcellulare species complex</taxon>
    </lineage>
</organism>
<protein>
    <submittedName>
        <fullName evidence="3">Chromosome segregation ATPase</fullName>
    </submittedName>
</protein>
<gene>
    <name evidence="3" type="ORF">FALBO_4960</name>
</gene>
<evidence type="ECO:0000256" key="2">
    <source>
        <dbReference type="SAM" id="MobiDB-lite"/>
    </source>
</evidence>
<keyword evidence="4" id="KW-1185">Reference proteome</keyword>
<accession>A0A8H4LEV5</accession>
<dbReference type="OrthoDB" id="4138121at2759"/>
<proteinExistence type="predicted"/>
<feature type="region of interest" description="Disordered" evidence="2">
    <location>
        <begin position="74"/>
        <end position="101"/>
    </location>
</feature>
<keyword evidence="1" id="KW-0175">Coiled coil</keyword>
<reference evidence="3 4" key="1">
    <citation type="submission" date="2020-01" db="EMBL/GenBank/DDBJ databases">
        <title>Identification and distribution of gene clusters putatively required for synthesis of sphingolipid metabolism inhibitors in phylogenetically diverse species of the filamentous fungus Fusarium.</title>
        <authorList>
            <person name="Kim H.-S."/>
            <person name="Busman M."/>
            <person name="Brown D.W."/>
            <person name="Divon H."/>
            <person name="Uhlig S."/>
            <person name="Proctor R.H."/>
        </authorList>
    </citation>
    <scope>NUCLEOTIDE SEQUENCE [LARGE SCALE GENOMIC DNA]</scope>
    <source>
        <strain evidence="3 4">NRRL 20459</strain>
    </source>
</reference>
<feature type="compositionally biased region" description="Pro residues" evidence="2">
    <location>
        <begin position="79"/>
        <end position="95"/>
    </location>
</feature>
<name>A0A8H4LEV5_9HYPO</name>
<feature type="coiled-coil region" evidence="1">
    <location>
        <begin position="29"/>
        <end position="56"/>
    </location>
</feature>
<evidence type="ECO:0000256" key="1">
    <source>
        <dbReference type="SAM" id="Coils"/>
    </source>
</evidence>
<comment type="caution">
    <text evidence="3">The sequence shown here is derived from an EMBL/GenBank/DDBJ whole genome shotgun (WGS) entry which is preliminary data.</text>
</comment>
<dbReference type="EMBL" id="JAADYS010000649">
    <property type="protein sequence ID" value="KAF4468142.1"/>
    <property type="molecule type" value="Genomic_DNA"/>
</dbReference>